<protein>
    <submittedName>
        <fullName evidence="1">Uncharacterized protein</fullName>
    </submittedName>
</protein>
<keyword evidence="2" id="KW-1185">Reference proteome</keyword>
<organism evidence="1 2">
    <name type="scientific">Bradyrhizobium canariense</name>
    <dbReference type="NCBI Taxonomy" id="255045"/>
    <lineage>
        <taxon>Bacteria</taxon>
        <taxon>Pseudomonadati</taxon>
        <taxon>Pseudomonadota</taxon>
        <taxon>Alphaproteobacteria</taxon>
        <taxon>Hyphomicrobiales</taxon>
        <taxon>Nitrobacteraceae</taxon>
        <taxon>Bradyrhizobium</taxon>
    </lineage>
</organism>
<evidence type="ECO:0000313" key="2">
    <source>
        <dbReference type="Proteomes" id="UP000193884"/>
    </source>
</evidence>
<dbReference type="Proteomes" id="UP000193884">
    <property type="component" value="Unassembled WGS sequence"/>
</dbReference>
<name>A0ABX3WU43_9BRAD</name>
<dbReference type="EMBL" id="NAFK01000177">
    <property type="protein sequence ID" value="OSJ21083.1"/>
    <property type="molecule type" value="Genomic_DNA"/>
</dbReference>
<comment type="caution">
    <text evidence="1">The sequence shown here is derived from an EMBL/GenBank/DDBJ whole genome shotgun (WGS) entry which is preliminary data.</text>
</comment>
<proteinExistence type="predicted"/>
<gene>
    <name evidence="1" type="ORF">BST63_35830</name>
</gene>
<sequence length="173" mass="19676">MNVLPGMTPELAGEFMQRLNAGEMLRRITSGDKRCGPALVTPQRFRKHCELHPEWADEARRLAKANEQAAARVRVTVTWRLAIQRSADNRRTAERCKNGHIRTTDSTFYEQHLGYLVRRCKDCMKTRRQLLMPSAEQVRSSISVLHEGGTLSSGLTSQMQQTMSNFMRATITA</sequence>
<accession>A0ABX3WU43</accession>
<reference evidence="1 2" key="1">
    <citation type="submission" date="2017-03" db="EMBL/GenBank/DDBJ databases">
        <title>Whole genome sequences of fourteen strains of Bradyrhizobium canariense and one strain of Bradyrhizobium japonicum isolated from Lupinus (Papilionoideae: Genisteae) species in Algeria.</title>
        <authorList>
            <person name="Crovadore J."/>
            <person name="Chekireb D."/>
            <person name="Brachmann A."/>
            <person name="Chablais R."/>
            <person name="Cochard B."/>
            <person name="Lefort F."/>
        </authorList>
    </citation>
    <scope>NUCLEOTIDE SEQUENCE [LARGE SCALE GENOMIC DNA]</scope>
    <source>
        <strain evidence="1 2">UBMAN05</strain>
    </source>
</reference>
<evidence type="ECO:0000313" key="1">
    <source>
        <dbReference type="EMBL" id="OSJ21083.1"/>
    </source>
</evidence>